<protein>
    <submittedName>
        <fullName evidence="2">Uncharacterized protein</fullName>
    </submittedName>
</protein>
<evidence type="ECO:0000313" key="2">
    <source>
        <dbReference type="EMBL" id="KFO36078.1"/>
    </source>
</evidence>
<dbReference type="AlphaFoldDB" id="A0A091E043"/>
<reference evidence="2 3" key="1">
    <citation type="submission" date="2013-11" db="EMBL/GenBank/DDBJ databases">
        <title>The Damaraland mole rat (Fukomys damarensis) genome and evolution of African mole rats.</title>
        <authorList>
            <person name="Gladyshev V.N."/>
            <person name="Fang X."/>
        </authorList>
    </citation>
    <scope>NUCLEOTIDE SEQUENCE [LARGE SCALE GENOMIC DNA]</scope>
    <source>
        <tissue evidence="2">Liver</tissue>
    </source>
</reference>
<keyword evidence="3" id="KW-1185">Reference proteome</keyword>
<organism evidence="2 3">
    <name type="scientific">Fukomys damarensis</name>
    <name type="common">Damaraland mole rat</name>
    <name type="synonym">Cryptomys damarensis</name>
    <dbReference type="NCBI Taxonomy" id="885580"/>
    <lineage>
        <taxon>Eukaryota</taxon>
        <taxon>Metazoa</taxon>
        <taxon>Chordata</taxon>
        <taxon>Craniata</taxon>
        <taxon>Vertebrata</taxon>
        <taxon>Euteleostomi</taxon>
        <taxon>Mammalia</taxon>
        <taxon>Eutheria</taxon>
        <taxon>Euarchontoglires</taxon>
        <taxon>Glires</taxon>
        <taxon>Rodentia</taxon>
        <taxon>Hystricomorpha</taxon>
        <taxon>Bathyergidae</taxon>
        <taxon>Fukomys</taxon>
    </lineage>
</organism>
<feature type="region of interest" description="Disordered" evidence="1">
    <location>
        <begin position="83"/>
        <end position="115"/>
    </location>
</feature>
<evidence type="ECO:0000313" key="3">
    <source>
        <dbReference type="Proteomes" id="UP000028990"/>
    </source>
</evidence>
<sequence>MLLDTLRLLGEFSQHKTIPLKACIATTEKPCFVAWHHRSLCFLFNSKELSSIQLKQQREVLTLKFCSVGPDHGQLVRPLAIYRDPGKPNKESQSVFSLEEGERREEGRGMINNVG</sequence>
<name>A0A091E043_FUKDA</name>
<proteinExistence type="predicted"/>
<dbReference type="EMBL" id="KN121538">
    <property type="protein sequence ID" value="KFO36078.1"/>
    <property type="molecule type" value="Genomic_DNA"/>
</dbReference>
<accession>A0A091E043</accession>
<dbReference type="Proteomes" id="UP000028990">
    <property type="component" value="Unassembled WGS sequence"/>
</dbReference>
<gene>
    <name evidence="2" type="ORF">H920_02452</name>
</gene>
<evidence type="ECO:0000256" key="1">
    <source>
        <dbReference type="SAM" id="MobiDB-lite"/>
    </source>
</evidence>